<reference evidence="12 13" key="1">
    <citation type="submission" date="2019-06" db="EMBL/GenBank/DDBJ databases">
        <title>Enrichment of Autotrophic Halophilic Microorganisms from Red Sea Brine Pool Using Microbial Electrosynthesis System.</title>
        <authorList>
            <person name="Alqahtani M.F."/>
            <person name="Bajracharya S."/>
            <person name="Katuri K.P."/>
            <person name="Ali M."/>
            <person name="Saikaly P.E."/>
        </authorList>
    </citation>
    <scope>NUCLEOTIDE SEQUENCE [LARGE SCALE GENOMIC DNA]</scope>
    <source>
        <strain evidence="12">MES15</strain>
    </source>
</reference>
<dbReference type="GO" id="GO:0005507">
    <property type="term" value="F:copper ion binding"/>
    <property type="evidence" value="ECO:0007669"/>
    <property type="project" value="UniProtKB-UniRule"/>
</dbReference>
<evidence type="ECO:0000256" key="4">
    <source>
        <dbReference type="ARBA" id="ARBA00022723"/>
    </source>
</evidence>
<feature type="binding site" evidence="9">
    <location>
        <position position="99"/>
    </location>
    <ligand>
        <name>Cu cation</name>
        <dbReference type="ChEBI" id="CHEBI:23378"/>
    </ligand>
</feature>
<evidence type="ECO:0000256" key="1">
    <source>
        <dbReference type="ARBA" id="ARBA00004418"/>
    </source>
</evidence>
<proteinExistence type="predicted"/>
<dbReference type="InterPro" id="IPR028871">
    <property type="entry name" value="BlueCu_1_BS"/>
</dbReference>
<dbReference type="InterPro" id="IPR002386">
    <property type="entry name" value="Amicyanin/Pseudoazurin"/>
</dbReference>
<dbReference type="PROSITE" id="PS00196">
    <property type="entry name" value="COPPER_BLUE"/>
    <property type="match status" value="1"/>
</dbReference>
<feature type="binding site" evidence="9">
    <location>
        <position position="63"/>
    </location>
    <ligand>
        <name>Cu cation</name>
        <dbReference type="ChEBI" id="CHEBI:23378"/>
    </ligand>
</feature>
<feature type="domain" description="Blue (type 1) copper" evidence="11">
    <location>
        <begin position="28"/>
        <end position="113"/>
    </location>
</feature>
<dbReference type="GO" id="GO:0009055">
    <property type="term" value="F:electron transfer activity"/>
    <property type="evidence" value="ECO:0007669"/>
    <property type="project" value="InterPro"/>
</dbReference>
<dbReference type="EMBL" id="VENC01000012">
    <property type="protein sequence ID" value="MTI99638.1"/>
    <property type="molecule type" value="Genomic_DNA"/>
</dbReference>
<evidence type="ECO:0000256" key="6">
    <source>
        <dbReference type="ARBA" id="ARBA00022982"/>
    </source>
</evidence>
<evidence type="ECO:0000256" key="8">
    <source>
        <dbReference type="NCBIfam" id="TIGR02375"/>
    </source>
</evidence>
<evidence type="ECO:0000256" key="7">
    <source>
        <dbReference type="ARBA" id="ARBA00023008"/>
    </source>
</evidence>
<keyword evidence="4 9" id="KW-0479">Metal-binding</keyword>
<evidence type="ECO:0000256" key="5">
    <source>
        <dbReference type="ARBA" id="ARBA00022764"/>
    </source>
</evidence>
<organism evidence="12 13">
    <name type="scientific">Marinobacter adhaerens</name>
    <dbReference type="NCBI Taxonomy" id="1033846"/>
    <lineage>
        <taxon>Bacteria</taxon>
        <taxon>Pseudomonadati</taxon>
        <taxon>Pseudomonadota</taxon>
        <taxon>Gammaproteobacteria</taxon>
        <taxon>Pseudomonadales</taxon>
        <taxon>Marinobacteraceae</taxon>
        <taxon>Marinobacter</taxon>
    </lineage>
</organism>
<keyword evidence="5" id="KW-0574">Periplasm</keyword>
<dbReference type="Proteomes" id="UP000431462">
    <property type="component" value="Unassembled WGS sequence"/>
</dbReference>
<dbReference type="GO" id="GO:0042597">
    <property type="term" value="C:periplasmic space"/>
    <property type="evidence" value="ECO:0007669"/>
    <property type="project" value="UniProtKB-SubCell"/>
</dbReference>
<feature type="binding site" evidence="9">
    <location>
        <position position="102"/>
    </location>
    <ligand>
        <name>Cu cation</name>
        <dbReference type="ChEBI" id="CHEBI:23378"/>
    </ligand>
</feature>
<keyword evidence="3" id="KW-0813">Transport</keyword>
<feature type="binding site" evidence="9">
    <location>
        <position position="107"/>
    </location>
    <ligand>
        <name>Cu cation</name>
        <dbReference type="ChEBI" id="CHEBI:23378"/>
    </ligand>
</feature>
<dbReference type="CDD" id="cd04218">
    <property type="entry name" value="Pseudoazurin"/>
    <property type="match status" value="1"/>
</dbReference>
<accession>A0A844I636</accession>
<name>A0A844I636_9GAMM</name>
<protein>
    <recommendedName>
        <fullName evidence="2 8">Pseudoazurin</fullName>
    </recommendedName>
</protein>
<dbReference type="InterPro" id="IPR012745">
    <property type="entry name" value="Pseudoazurin"/>
</dbReference>
<dbReference type="AlphaFoldDB" id="A0A844I636"/>
<evidence type="ECO:0000313" key="13">
    <source>
        <dbReference type="Proteomes" id="UP000431462"/>
    </source>
</evidence>
<dbReference type="InterPro" id="IPR008972">
    <property type="entry name" value="Cupredoxin"/>
</dbReference>
<comment type="caution">
    <text evidence="12">The sequence shown here is derived from an EMBL/GenBank/DDBJ whole genome shotgun (WGS) entry which is preliminary data.</text>
</comment>
<gene>
    <name evidence="12" type="ORF">FH752_13555</name>
</gene>
<feature type="chain" id="PRO_5032415400" description="Pseudoazurin" evidence="10">
    <location>
        <begin position="24"/>
        <end position="149"/>
    </location>
</feature>
<comment type="subcellular location">
    <subcellularLocation>
        <location evidence="1">Periplasm</location>
    </subcellularLocation>
</comment>
<evidence type="ECO:0000256" key="9">
    <source>
        <dbReference type="PIRSR" id="PIRSR602386-1"/>
    </source>
</evidence>
<dbReference type="PRINTS" id="PR00155">
    <property type="entry name" value="AMICYANIN"/>
</dbReference>
<evidence type="ECO:0000256" key="3">
    <source>
        <dbReference type="ARBA" id="ARBA00022448"/>
    </source>
</evidence>
<keyword evidence="7 9" id="KW-0186">Copper</keyword>
<dbReference type="Pfam" id="PF00127">
    <property type="entry name" value="Copper-bind"/>
    <property type="match status" value="1"/>
</dbReference>
<dbReference type="SUPFAM" id="SSF49503">
    <property type="entry name" value="Cupredoxins"/>
    <property type="match status" value="1"/>
</dbReference>
<evidence type="ECO:0000256" key="2">
    <source>
        <dbReference type="ARBA" id="ARBA00016984"/>
    </source>
</evidence>
<comment type="cofactor">
    <cofactor evidence="9">
        <name>Cu cation</name>
        <dbReference type="ChEBI" id="CHEBI:23378"/>
    </cofactor>
    <text evidence="9">Binds 1 copper ion per subunit.</text>
</comment>
<dbReference type="Gene3D" id="2.60.40.420">
    <property type="entry name" value="Cupredoxins - blue copper proteins"/>
    <property type="match status" value="1"/>
</dbReference>
<keyword evidence="6" id="KW-0249">Electron transport</keyword>
<evidence type="ECO:0000256" key="10">
    <source>
        <dbReference type="SAM" id="SignalP"/>
    </source>
</evidence>
<dbReference type="NCBIfam" id="TIGR02375">
    <property type="entry name" value="pseudoazurin"/>
    <property type="match status" value="1"/>
</dbReference>
<sequence length="149" mass="15703">MKLTLKHTVAAVALTFISGVAMAAEHVVEMKNSSADGAMVFEPGFVKAEPGDTVKFDLVDPAHNSVSVEVPEGAEGWQGAMNEGITVTLNEEGVYVYKCTPHAALNMAGVIQVGEAVNYDSAKAAVDELTAAAATNKDRLTGYFEQVQK</sequence>
<keyword evidence="10" id="KW-0732">Signal</keyword>
<dbReference type="InterPro" id="IPR000923">
    <property type="entry name" value="BlueCu_1"/>
</dbReference>
<feature type="signal peptide" evidence="10">
    <location>
        <begin position="1"/>
        <end position="23"/>
    </location>
</feature>
<evidence type="ECO:0000313" key="12">
    <source>
        <dbReference type="EMBL" id="MTI99638.1"/>
    </source>
</evidence>
<evidence type="ECO:0000259" key="11">
    <source>
        <dbReference type="Pfam" id="PF00127"/>
    </source>
</evidence>